<evidence type="ECO:0000256" key="6">
    <source>
        <dbReference type="ARBA" id="ARBA00022801"/>
    </source>
</evidence>
<protein>
    <submittedName>
        <fullName evidence="11">Uncharacterized protein</fullName>
    </submittedName>
</protein>
<keyword evidence="8" id="KW-0482">Metalloprotease</keyword>
<gene>
    <name evidence="11" type="ORF">V9T40_002607</name>
</gene>
<dbReference type="Gene3D" id="1.10.1380.10">
    <property type="entry name" value="Neutral endopeptidase , domain2"/>
    <property type="match status" value="1"/>
</dbReference>
<dbReference type="InterPro" id="IPR024079">
    <property type="entry name" value="MetalloPept_cat_dom_sf"/>
</dbReference>
<evidence type="ECO:0000259" key="10">
    <source>
        <dbReference type="Pfam" id="PF05649"/>
    </source>
</evidence>
<dbReference type="GO" id="GO:0004222">
    <property type="term" value="F:metalloendopeptidase activity"/>
    <property type="evidence" value="ECO:0007669"/>
    <property type="project" value="InterPro"/>
</dbReference>
<evidence type="ECO:0000256" key="7">
    <source>
        <dbReference type="ARBA" id="ARBA00022833"/>
    </source>
</evidence>
<proteinExistence type="inferred from homology"/>
<dbReference type="PRINTS" id="PR00786">
    <property type="entry name" value="NEPRILYSIN"/>
</dbReference>
<keyword evidence="6" id="KW-0378">Hydrolase</keyword>
<dbReference type="GO" id="GO:0005886">
    <property type="term" value="C:plasma membrane"/>
    <property type="evidence" value="ECO:0007669"/>
    <property type="project" value="UniProtKB-SubCell"/>
</dbReference>
<dbReference type="InterPro" id="IPR042089">
    <property type="entry name" value="Peptidase_M13_dom_2"/>
</dbReference>
<dbReference type="GO" id="GO:0046872">
    <property type="term" value="F:metal ion binding"/>
    <property type="evidence" value="ECO:0007669"/>
    <property type="project" value="UniProtKB-KW"/>
</dbReference>
<feature type="domain" description="Peptidase M13 C-terminal" evidence="9">
    <location>
        <begin position="468"/>
        <end position="659"/>
    </location>
</feature>
<dbReference type="Gene3D" id="3.40.390.10">
    <property type="entry name" value="Collagenase (Catalytic Domain)"/>
    <property type="match status" value="1"/>
</dbReference>
<dbReference type="PROSITE" id="PS51885">
    <property type="entry name" value="NEPRILYSIN"/>
    <property type="match status" value="1"/>
</dbReference>
<dbReference type="SUPFAM" id="SSF55486">
    <property type="entry name" value="Metalloproteases ('zincins'), catalytic domain"/>
    <property type="match status" value="1"/>
</dbReference>
<accession>A0AAN9TIQ7</accession>
<evidence type="ECO:0000259" key="9">
    <source>
        <dbReference type="Pfam" id="PF01431"/>
    </source>
</evidence>
<feature type="domain" description="Peptidase M13 N-terminal" evidence="10">
    <location>
        <begin position="29"/>
        <end position="421"/>
    </location>
</feature>
<dbReference type="AlphaFoldDB" id="A0AAN9TIQ7"/>
<evidence type="ECO:0000256" key="4">
    <source>
        <dbReference type="ARBA" id="ARBA00022670"/>
    </source>
</evidence>
<comment type="subcellular location">
    <subcellularLocation>
        <location evidence="2">Cell membrane</location>
        <topology evidence="2">Single-pass type II membrane protein</topology>
    </subcellularLocation>
</comment>
<reference evidence="11 12" key="1">
    <citation type="submission" date="2024-03" db="EMBL/GenBank/DDBJ databases">
        <title>Adaptation during the transition from Ophiocordyceps entomopathogen to insect associate is accompanied by gene loss and intensified selection.</title>
        <authorList>
            <person name="Ward C.M."/>
            <person name="Onetto C.A."/>
            <person name="Borneman A.R."/>
        </authorList>
    </citation>
    <scope>NUCLEOTIDE SEQUENCE [LARGE SCALE GENOMIC DNA]</scope>
    <source>
        <strain evidence="11">AWRI1</strain>
        <tissue evidence="11">Single Adult Female</tissue>
    </source>
</reference>
<comment type="cofactor">
    <cofactor evidence="1">
        <name>Zn(2+)</name>
        <dbReference type="ChEBI" id="CHEBI:29105"/>
    </cofactor>
</comment>
<dbReference type="EMBL" id="JBBCAQ010000022">
    <property type="protein sequence ID" value="KAK7590994.1"/>
    <property type="molecule type" value="Genomic_DNA"/>
</dbReference>
<dbReference type="GO" id="GO:0016485">
    <property type="term" value="P:protein processing"/>
    <property type="evidence" value="ECO:0007669"/>
    <property type="project" value="TreeGrafter"/>
</dbReference>
<keyword evidence="4" id="KW-0645">Protease</keyword>
<keyword evidence="7" id="KW-0862">Zinc</keyword>
<dbReference type="CDD" id="cd08662">
    <property type="entry name" value="M13"/>
    <property type="match status" value="1"/>
</dbReference>
<comment type="similarity">
    <text evidence="3">Belongs to the peptidase M13 family.</text>
</comment>
<evidence type="ECO:0000313" key="12">
    <source>
        <dbReference type="Proteomes" id="UP001367676"/>
    </source>
</evidence>
<name>A0AAN9TIQ7_9HEMI</name>
<dbReference type="InterPro" id="IPR008753">
    <property type="entry name" value="Peptidase_M13_N"/>
</dbReference>
<evidence type="ECO:0000256" key="3">
    <source>
        <dbReference type="ARBA" id="ARBA00007357"/>
    </source>
</evidence>
<dbReference type="InterPro" id="IPR018497">
    <property type="entry name" value="Peptidase_M13_C"/>
</dbReference>
<organism evidence="11 12">
    <name type="scientific">Parthenolecanium corni</name>
    <dbReference type="NCBI Taxonomy" id="536013"/>
    <lineage>
        <taxon>Eukaryota</taxon>
        <taxon>Metazoa</taxon>
        <taxon>Ecdysozoa</taxon>
        <taxon>Arthropoda</taxon>
        <taxon>Hexapoda</taxon>
        <taxon>Insecta</taxon>
        <taxon>Pterygota</taxon>
        <taxon>Neoptera</taxon>
        <taxon>Paraneoptera</taxon>
        <taxon>Hemiptera</taxon>
        <taxon>Sternorrhyncha</taxon>
        <taxon>Coccoidea</taxon>
        <taxon>Coccidae</taxon>
        <taxon>Parthenolecanium</taxon>
    </lineage>
</organism>
<dbReference type="PANTHER" id="PTHR11733:SF237">
    <property type="entry name" value="NEPRILYSIN-LIKE 4"/>
    <property type="match status" value="1"/>
</dbReference>
<evidence type="ECO:0000313" key="11">
    <source>
        <dbReference type="EMBL" id="KAK7590994.1"/>
    </source>
</evidence>
<dbReference type="PANTHER" id="PTHR11733">
    <property type="entry name" value="ZINC METALLOPROTEASE FAMILY M13 NEPRILYSIN-RELATED"/>
    <property type="match status" value="1"/>
</dbReference>
<sequence length="662" mass="77797">MTPPEVCNTVQCKKTAEYILKNMNTNALPCQNFHNFACGNYHKWHPIPEYIDRMNPFREREDFLLRLSADILKKRIYENDNTSNIRKARELLESCMNEEAMEKRGDFPIPIELNILGLPIEPPFFRPVNRSYNLGRLLARMHMHTVFGKFLFDPSVYVDEFDHRKNLFTFDYTPPLTRFDTMDEPDDETIDIHQNMNIREDYVPLKEQREALIKYMTKVINYVDENISVNFKKGRAKISIAKKVTEVVDFLIAVKQINWLDYTETLFEDLYDVRQSFEKGETVVVRNIEQWQSVLKLISKVNEDVMIRAIWWMTVEPLTPYGTRALRKIREEFHKQIRKPKKYEREHRCINIVRSHFPYLLGHILLKQIKNPEQIREHVLSMVDNISKVFEHTITQNHWLGTPTKMAIIQKLESMMRLVAYQNWMFSGERVEAFYTDRVSETTILWASLTNKFYFRYPLDPTRANGGYFPFYNTIDIPLALLGSPFYNLGLDSLNYGAMGVILGHEMGHAFDNFGITFDANGTRAQWAKKKKIKIYKQLEKCFIDEYNYLGVDGELTLGENIADVIGFSQALKAYRLNAEKEHLLLPGLELYSQEKLFTLAFANLFCDNVEPHYRKWQLKHDDHSIGPARINGIARNSIDFAEIWNCSSKSNMNPPKKCVFW</sequence>
<evidence type="ECO:0000256" key="8">
    <source>
        <dbReference type="ARBA" id="ARBA00023049"/>
    </source>
</evidence>
<comment type="caution">
    <text evidence="11">The sequence shown here is derived from an EMBL/GenBank/DDBJ whole genome shotgun (WGS) entry which is preliminary data.</text>
</comment>
<keyword evidence="5" id="KW-0479">Metal-binding</keyword>
<dbReference type="Pfam" id="PF01431">
    <property type="entry name" value="Peptidase_M13"/>
    <property type="match status" value="1"/>
</dbReference>
<keyword evidence="12" id="KW-1185">Reference proteome</keyword>
<evidence type="ECO:0000256" key="1">
    <source>
        <dbReference type="ARBA" id="ARBA00001947"/>
    </source>
</evidence>
<evidence type="ECO:0000256" key="5">
    <source>
        <dbReference type="ARBA" id="ARBA00022723"/>
    </source>
</evidence>
<dbReference type="Pfam" id="PF05649">
    <property type="entry name" value="Peptidase_M13_N"/>
    <property type="match status" value="1"/>
</dbReference>
<dbReference type="Proteomes" id="UP001367676">
    <property type="component" value="Unassembled WGS sequence"/>
</dbReference>
<evidence type="ECO:0000256" key="2">
    <source>
        <dbReference type="ARBA" id="ARBA00004401"/>
    </source>
</evidence>
<dbReference type="InterPro" id="IPR000718">
    <property type="entry name" value="Peptidase_M13"/>
</dbReference>